<dbReference type="AlphaFoldDB" id="A0ABD2N5T6"/>
<evidence type="ECO:0000256" key="1">
    <source>
        <dbReference type="SAM" id="MobiDB-lite"/>
    </source>
</evidence>
<keyword evidence="3" id="KW-1185">Reference proteome</keyword>
<dbReference type="EMBL" id="JABFTP020000062">
    <property type="protein sequence ID" value="KAL3273899.1"/>
    <property type="molecule type" value="Genomic_DNA"/>
</dbReference>
<gene>
    <name evidence="2" type="ORF">HHI36_015323</name>
</gene>
<accession>A0ABD2N5T6</accession>
<evidence type="ECO:0000313" key="2">
    <source>
        <dbReference type="EMBL" id="KAL3273899.1"/>
    </source>
</evidence>
<dbReference type="Proteomes" id="UP001516400">
    <property type="component" value="Unassembled WGS sequence"/>
</dbReference>
<feature type="compositionally biased region" description="Low complexity" evidence="1">
    <location>
        <begin position="126"/>
        <end position="146"/>
    </location>
</feature>
<name>A0ABD2N5T6_9CUCU</name>
<feature type="region of interest" description="Disordered" evidence="1">
    <location>
        <begin position="105"/>
        <end position="183"/>
    </location>
</feature>
<feature type="compositionally biased region" description="Polar residues" evidence="1">
    <location>
        <begin position="105"/>
        <end position="125"/>
    </location>
</feature>
<reference evidence="2 3" key="1">
    <citation type="journal article" date="2021" name="BMC Biol.">
        <title>Horizontally acquired antibacterial genes associated with adaptive radiation of ladybird beetles.</title>
        <authorList>
            <person name="Li H.S."/>
            <person name="Tang X.F."/>
            <person name="Huang Y.H."/>
            <person name="Xu Z.Y."/>
            <person name="Chen M.L."/>
            <person name="Du X.Y."/>
            <person name="Qiu B.Y."/>
            <person name="Chen P.T."/>
            <person name="Zhang W."/>
            <person name="Slipinski A."/>
            <person name="Escalona H.E."/>
            <person name="Waterhouse R.M."/>
            <person name="Zwick A."/>
            <person name="Pang H."/>
        </authorList>
    </citation>
    <scope>NUCLEOTIDE SEQUENCE [LARGE SCALE GENOMIC DNA]</scope>
    <source>
        <strain evidence="2">SYSU2018</strain>
    </source>
</reference>
<feature type="compositionally biased region" description="Acidic residues" evidence="1">
    <location>
        <begin position="157"/>
        <end position="169"/>
    </location>
</feature>
<protein>
    <submittedName>
        <fullName evidence="2">Uncharacterized protein</fullName>
    </submittedName>
</protein>
<proteinExistence type="predicted"/>
<evidence type="ECO:0000313" key="3">
    <source>
        <dbReference type="Proteomes" id="UP001516400"/>
    </source>
</evidence>
<feature type="non-terminal residue" evidence="2">
    <location>
        <position position="295"/>
    </location>
</feature>
<organism evidence="2 3">
    <name type="scientific">Cryptolaemus montrouzieri</name>
    <dbReference type="NCBI Taxonomy" id="559131"/>
    <lineage>
        <taxon>Eukaryota</taxon>
        <taxon>Metazoa</taxon>
        <taxon>Ecdysozoa</taxon>
        <taxon>Arthropoda</taxon>
        <taxon>Hexapoda</taxon>
        <taxon>Insecta</taxon>
        <taxon>Pterygota</taxon>
        <taxon>Neoptera</taxon>
        <taxon>Endopterygota</taxon>
        <taxon>Coleoptera</taxon>
        <taxon>Polyphaga</taxon>
        <taxon>Cucujiformia</taxon>
        <taxon>Coccinelloidea</taxon>
        <taxon>Coccinellidae</taxon>
        <taxon>Scymninae</taxon>
        <taxon>Scymnini</taxon>
        <taxon>Cryptolaemus</taxon>
    </lineage>
</organism>
<comment type="caution">
    <text evidence="2">The sequence shown here is derived from an EMBL/GenBank/DDBJ whole genome shotgun (WGS) entry which is preliminary data.</text>
</comment>
<sequence length="295" mass="33425">MEVKSTNFWWLKNKSAVNEVDSGKPVYAAGEYNVSTNSLVDLFEKEVESLREKGETNGSDVDVGSIIEEINRVAAQSPLGPYNTEIGERSVDELMKEAERIYMESSKSFEQLSQRSKTSQNISEISLSSKDSTPTPKSLSPLPLDPQINIVERGSNDNDDSEFYSEDFSEESKLASAESTPSVENQIVVSTEIHVHQGVDVKSSVSEKTVSPEIILSQRKTQNILQSDYISSKKLVHSRSETRFSTDRDEKIEEQLEFERKRREIEMKQMSLKNDLIKALEEDNEKLKKDIEVMK</sequence>